<feature type="domain" description="3-hydroxyacyl-CoA dehydrogenase NAD binding" evidence="14">
    <location>
        <begin position="407"/>
        <end position="587"/>
    </location>
</feature>
<dbReference type="InterPro" id="IPR006176">
    <property type="entry name" value="3-OHacyl-CoA_DH_NAD-bd"/>
</dbReference>
<dbReference type="GO" id="GO:0003857">
    <property type="term" value="F:(3S)-3-hydroxyacyl-CoA dehydrogenase (NAD+) activity"/>
    <property type="evidence" value="ECO:0007669"/>
    <property type="project" value="TreeGrafter"/>
</dbReference>
<keyword evidence="11" id="KW-0511">Multifunctional enzyme</keyword>
<dbReference type="CDD" id="cd06558">
    <property type="entry name" value="crotonase-like"/>
    <property type="match status" value="1"/>
</dbReference>
<dbReference type="PANTHER" id="PTHR23309:SF49">
    <property type="entry name" value="PEROXISOMAL BIFUNCTIONAL ENZYME"/>
    <property type="match status" value="1"/>
</dbReference>
<dbReference type="VEuPathDB" id="TriTrypDB:BCY84_02896"/>
<dbReference type="VEuPathDB" id="TriTrypDB:ECC02_004422"/>
<keyword evidence="6" id="KW-0520">NAD</keyword>
<evidence type="ECO:0000256" key="10">
    <source>
        <dbReference type="ARBA" id="ARBA00023239"/>
    </source>
</evidence>
<evidence type="ECO:0000256" key="7">
    <source>
        <dbReference type="ARBA" id="ARBA00023098"/>
    </source>
</evidence>
<dbReference type="Gene3D" id="1.10.1040.50">
    <property type="match status" value="2"/>
</dbReference>
<feature type="domain" description="3-hydroxyacyl-CoA dehydrogenase C-terminal" evidence="13">
    <location>
        <begin position="757"/>
        <end position="844"/>
    </location>
</feature>
<dbReference type="EMBL" id="JABDHM010000026">
    <property type="protein sequence ID" value="KAF5222613.1"/>
    <property type="molecule type" value="Genomic_DNA"/>
</dbReference>
<keyword evidence="4" id="KW-0276">Fatty acid metabolism</keyword>
<comment type="pathway">
    <text evidence="2">Lipid metabolism; fatty acid beta-oxidation.</text>
</comment>
<dbReference type="UniPathway" id="UPA00659"/>
<evidence type="ECO:0000259" key="14">
    <source>
        <dbReference type="Pfam" id="PF02737"/>
    </source>
</evidence>
<dbReference type="GO" id="GO:0005777">
    <property type="term" value="C:peroxisome"/>
    <property type="evidence" value="ECO:0007669"/>
    <property type="project" value="UniProtKB-SubCell"/>
</dbReference>
<accession>A0A7J6Y7U8</accession>
<dbReference type="InterPro" id="IPR029045">
    <property type="entry name" value="ClpP/crotonase-like_dom_sf"/>
</dbReference>
<dbReference type="Pfam" id="PF02737">
    <property type="entry name" value="3HCDH_N"/>
    <property type="match status" value="1"/>
</dbReference>
<dbReference type="InterPro" id="IPR001753">
    <property type="entry name" value="Enoyl-CoA_hydra/iso"/>
</dbReference>
<dbReference type="PANTHER" id="PTHR23309">
    <property type="entry name" value="3-HYDROXYACYL-COA DEHYROGENASE"/>
    <property type="match status" value="1"/>
</dbReference>
<feature type="region of interest" description="Disordered" evidence="12">
    <location>
        <begin position="256"/>
        <end position="277"/>
    </location>
</feature>
<dbReference type="Gene3D" id="3.40.50.720">
    <property type="entry name" value="NAD(P)-binding Rossmann-like Domain"/>
    <property type="match status" value="1"/>
</dbReference>
<dbReference type="GO" id="GO:0006635">
    <property type="term" value="P:fatty acid beta-oxidation"/>
    <property type="evidence" value="ECO:0007669"/>
    <property type="project" value="UniProtKB-UniPathway"/>
</dbReference>
<gene>
    <name evidence="15" type="ORF">ECC02_004422</name>
</gene>
<keyword evidence="8" id="KW-0576">Peroxisome</keyword>
<feature type="domain" description="3-hydroxyacyl-CoA dehydrogenase C-terminal" evidence="13">
    <location>
        <begin position="593"/>
        <end position="686"/>
    </location>
</feature>
<proteinExistence type="predicted"/>
<organism evidence="15 16">
    <name type="scientific">Trypanosoma cruzi</name>
    <dbReference type="NCBI Taxonomy" id="5693"/>
    <lineage>
        <taxon>Eukaryota</taxon>
        <taxon>Discoba</taxon>
        <taxon>Euglenozoa</taxon>
        <taxon>Kinetoplastea</taxon>
        <taxon>Metakinetoplastina</taxon>
        <taxon>Trypanosomatida</taxon>
        <taxon>Trypanosomatidae</taxon>
        <taxon>Trypanosoma</taxon>
        <taxon>Schizotrypanum</taxon>
    </lineage>
</organism>
<evidence type="ECO:0000256" key="2">
    <source>
        <dbReference type="ARBA" id="ARBA00005005"/>
    </source>
</evidence>
<evidence type="ECO:0000313" key="15">
    <source>
        <dbReference type="EMBL" id="KAF5222613.1"/>
    </source>
</evidence>
<evidence type="ECO:0000256" key="8">
    <source>
        <dbReference type="ARBA" id="ARBA00023140"/>
    </source>
</evidence>
<reference evidence="15 16" key="1">
    <citation type="journal article" date="2019" name="Genome Biol. Evol.">
        <title>Nanopore Sequencing Significantly Improves Genome Assembly of the Protozoan Parasite Trypanosoma cruzi.</title>
        <authorList>
            <person name="Diaz-Viraque F."/>
            <person name="Pita S."/>
            <person name="Greif G."/>
            <person name="de Souza R.C.M."/>
            <person name="Iraola G."/>
            <person name="Robello C."/>
        </authorList>
    </citation>
    <scope>NUCLEOTIDE SEQUENCE [LARGE SCALE GENOMIC DNA]</scope>
    <source>
        <strain evidence="15 16">Berenice</strain>
    </source>
</reference>
<sequence length="851" mass="94296">MIMEKGEFGREKSEKVRGVGGGLGKIDVSIQWKLCMSFSLLSLFFFFCVCVCDELRGLMRRVDTILSHVGHRRYCHWERSGDAAILILHHEPSNNLTPKMRAAIQHYFRQAEADPAVRRIILTGEGHAFSCGVDLADFSASASQMEYDGVLIPSLATLTNMVENSVKIVVAAINGLTFSGGLELALAAHYRVASPSSEFSFPEVKLGIVPCGGGTQRLPRLIGVRAAVDMITTSKKLTAREALRMGLVDQLASCTKKHDKDRNDGDSTVSNKDGDHLRGNNDHLVAVAIQLSTYWKTPRHLSCDNRRLGNSILNRALFRWMQREIDKNAPKGVKAPMRCLEAIRASTTVASFSEGLQVEMKLFFESLESPEAHAMQHLLRAANAAFCGNLASLPRGASDGLNIRRFAVIGCGTIGTGVVLLMLRSQIPVTVVELNEEQCLRARLFMQEELDREVENGRLLPELFEQRLSMLSLVPYHADLVQALKEVDMVLECVGENPALKKQVFTRLSEVCPPHCILATSASTTSIGELAKVTRRPEKVIGLHFIPPSDVTPLLEIVQGSCTDQFTILQALRVGHLFHKAVILTRDLGACLTTRLFSAGLYQAFAMLEEGAFPVEVDRALRRFGFRLGVFALEDLAGLDFTAEIRTRLQKNNTTFSSQADVYTIPRLLVEEGRLGQKRGLGWYNYEKGTFFNSIVTKLRGAKRAENEEGVAALGVWRKGGASLKRVPRPDRAVELLILDVCRKKDILRRDISEREIVERIIFAIINEAAKLLGEGAVLSSADVDVAMTFGYGFPAWKGGVCYYADKFGIANIVHRMRIYNRAFGDAVFPLPCDVLASMVTSQQTFRSMWQ</sequence>
<dbReference type="Proteomes" id="UP000583944">
    <property type="component" value="Unassembled WGS sequence"/>
</dbReference>
<comment type="caution">
    <text evidence="15">The sequence shown here is derived from an EMBL/GenBank/DDBJ whole genome shotgun (WGS) entry which is preliminary data.</text>
</comment>
<comment type="subcellular location">
    <subcellularLocation>
        <location evidence="1">Peroxisome</location>
    </subcellularLocation>
</comment>
<evidence type="ECO:0000256" key="11">
    <source>
        <dbReference type="ARBA" id="ARBA00023268"/>
    </source>
</evidence>
<keyword evidence="9 15" id="KW-0413">Isomerase</keyword>
<dbReference type="SUPFAM" id="SSF51735">
    <property type="entry name" value="NAD(P)-binding Rossmann-fold domains"/>
    <property type="match status" value="1"/>
</dbReference>
<dbReference type="Pfam" id="PF00378">
    <property type="entry name" value="ECH_1"/>
    <property type="match status" value="1"/>
</dbReference>
<dbReference type="SUPFAM" id="SSF52096">
    <property type="entry name" value="ClpP/crotonase"/>
    <property type="match status" value="1"/>
</dbReference>
<keyword evidence="7" id="KW-0443">Lipid metabolism</keyword>
<dbReference type="InterPro" id="IPR006108">
    <property type="entry name" value="3HC_DH_C"/>
</dbReference>
<dbReference type="AlphaFoldDB" id="A0A7J6Y7U8"/>
<name>A0A7J6Y7U8_TRYCR</name>
<evidence type="ECO:0000256" key="12">
    <source>
        <dbReference type="SAM" id="MobiDB-lite"/>
    </source>
</evidence>
<evidence type="ECO:0000259" key="13">
    <source>
        <dbReference type="Pfam" id="PF00725"/>
    </source>
</evidence>
<dbReference type="Pfam" id="PF00725">
    <property type="entry name" value="3HCDH"/>
    <property type="match status" value="2"/>
</dbReference>
<feature type="compositionally biased region" description="Basic and acidic residues" evidence="12">
    <location>
        <begin position="256"/>
        <end position="265"/>
    </location>
</feature>
<keyword evidence="10" id="KW-0456">Lyase</keyword>
<dbReference type="InterPro" id="IPR036291">
    <property type="entry name" value="NAD(P)-bd_dom_sf"/>
</dbReference>
<keyword evidence="5" id="KW-0560">Oxidoreductase</keyword>
<evidence type="ECO:0000256" key="4">
    <source>
        <dbReference type="ARBA" id="ARBA00022832"/>
    </source>
</evidence>
<evidence type="ECO:0000256" key="3">
    <source>
        <dbReference type="ARBA" id="ARBA00011245"/>
    </source>
</evidence>
<evidence type="ECO:0000256" key="1">
    <source>
        <dbReference type="ARBA" id="ARBA00004275"/>
    </source>
</evidence>
<dbReference type="InterPro" id="IPR008927">
    <property type="entry name" value="6-PGluconate_DH-like_C_sf"/>
</dbReference>
<evidence type="ECO:0000256" key="9">
    <source>
        <dbReference type="ARBA" id="ARBA00023235"/>
    </source>
</evidence>
<dbReference type="GO" id="GO:0016853">
    <property type="term" value="F:isomerase activity"/>
    <property type="evidence" value="ECO:0007669"/>
    <property type="project" value="UniProtKB-KW"/>
</dbReference>
<comment type="subunit">
    <text evidence="3">Monomer.</text>
</comment>
<evidence type="ECO:0000313" key="16">
    <source>
        <dbReference type="Proteomes" id="UP000583944"/>
    </source>
</evidence>
<evidence type="ECO:0000256" key="5">
    <source>
        <dbReference type="ARBA" id="ARBA00023002"/>
    </source>
</evidence>
<dbReference type="Gene3D" id="3.90.226.10">
    <property type="entry name" value="2-enoyl-CoA Hydratase, Chain A, domain 1"/>
    <property type="match status" value="1"/>
</dbReference>
<evidence type="ECO:0000256" key="6">
    <source>
        <dbReference type="ARBA" id="ARBA00023027"/>
    </source>
</evidence>
<dbReference type="GO" id="GO:0004300">
    <property type="term" value="F:enoyl-CoA hydratase activity"/>
    <property type="evidence" value="ECO:0007669"/>
    <property type="project" value="UniProtKB-ARBA"/>
</dbReference>
<protein>
    <submittedName>
        <fullName evidence="15">Enoyl-CoA hydratase/Enoyl-CoA isomerase/3-hydroxyacyl-CoA dehydrogenase</fullName>
    </submittedName>
</protein>
<dbReference type="SUPFAM" id="SSF48179">
    <property type="entry name" value="6-phosphogluconate dehydrogenase C-terminal domain-like"/>
    <property type="match status" value="2"/>
</dbReference>
<dbReference type="GO" id="GO:0070403">
    <property type="term" value="F:NAD+ binding"/>
    <property type="evidence" value="ECO:0007669"/>
    <property type="project" value="InterPro"/>
</dbReference>